<accession>A0A0N8R6Q3</accession>
<feature type="compositionally biased region" description="Basic and acidic residues" evidence="1">
    <location>
        <begin position="80"/>
        <end position="91"/>
    </location>
</feature>
<dbReference type="Pfam" id="PF11839">
    <property type="entry name" value="Alanine_zipper"/>
    <property type="match status" value="1"/>
</dbReference>
<dbReference type="PATRIC" id="fig|317659.3.peg.1709"/>
<dbReference type="AlphaFoldDB" id="A0A0N8R6Q3"/>
<sequence>MRRVRLLTTNNGYYVRRSFSHFREMTNLKKNSLKVNTMNNVLKFSALALAAVLATGCSSVSKETEARLTATEDAAARSQARADEAYRKADEAMAAAQKAQQTADEANERALRMLDKASRK</sequence>
<dbReference type="InterPro" id="IPR021793">
    <property type="entry name" value="Oprl"/>
</dbReference>
<name>A0A0N8R6Q3_9PSED</name>
<reference evidence="2 3" key="1">
    <citation type="submission" date="2015-09" db="EMBL/GenBank/DDBJ databases">
        <title>Genome announcement of multiple Pseudomonas syringae strains.</title>
        <authorList>
            <person name="Thakur S."/>
            <person name="Wang P.W."/>
            <person name="Gong Y."/>
            <person name="Weir B.S."/>
            <person name="Guttman D.S."/>
        </authorList>
    </citation>
    <scope>NUCLEOTIDE SEQUENCE [LARGE SCALE GENOMIC DNA]</scope>
    <source>
        <strain evidence="2 3">ICMP17001</strain>
    </source>
</reference>
<feature type="compositionally biased region" description="Low complexity" evidence="1">
    <location>
        <begin position="69"/>
        <end position="79"/>
    </location>
</feature>
<gene>
    <name evidence="2" type="ORF">ALO75_100057</name>
</gene>
<proteinExistence type="predicted"/>
<dbReference type="Proteomes" id="UP000051335">
    <property type="component" value="Unassembled WGS sequence"/>
</dbReference>
<evidence type="ECO:0000313" key="3">
    <source>
        <dbReference type="Proteomes" id="UP000051335"/>
    </source>
</evidence>
<keyword evidence="2" id="KW-0449">Lipoprotein</keyword>
<organism evidence="2 3">
    <name type="scientific">Pseudomonas syringae pv. coryli</name>
    <dbReference type="NCBI Taxonomy" id="317659"/>
    <lineage>
        <taxon>Bacteria</taxon>
        <taxon>Pseudomonadati</taxon>
        <taxon>Pseudomonadota</taxon>
        <taxon>Gammaproteobacteria</taxon>
        <taxon>Pseudomonadales</taxon>
        <taxon>Pseudomonadaceae</taxon>
        <taxon>Pseudomonas</taxon>
    </lineage>
</organism>
<dbReference type="NCBIfam" id="NF040598">
    <property type="entry name" value="Ala_zip_lipo"/>
    <property type="match status" value="1"/>
</dbReference>
<evidence type="ECO:0000313" key="2">
    <source>
        <dbReference type="EMBL" id="KPW98630.1"/>
    </source>
</evidence>
<feature type="compositionally biased region" description="Low complexity" evidence="1">
    <location>
        <begin position="92"/>
        <end position="104"/>
    </location>
</feature>
<dbReference type="EMBL" id="LJQC01000538">
    <property type="protein sequence ID" value="KPW98630.1"/>
    <property type="molecule type" value="Genomic_DNA"/>
</dbReference>
<keyword evidence="3" id="KW-1185">Reference proteome</keyword>
<protein>
    <submittedName>
        <fullName evidence="2">Major outer membrane lipoprotein</fullName>
    </submittedName>
</protein>
<evidence type="ECO:0000256" key="1">
    <source>
        <dbReference type="SAM" id="MobiDB-lite"/>
    </source>
</evidence>
<feature type="region of interest" description="Disordered" evidence="1">
    <location>
        <begin position="69"/>
        <end position="120"/>
    </location>
</feature>
<feature type="compositionally biased region" description="Basic and acidic residues" evidence="1">
    <location>
        <begin position="106"/>
        <end position="120"/>
    </location>
</feature>
<comment type="caution">
    <text evidence="2">The sequence shown here is derived from an EMBL/GenBank/DDBJ whole genome shotgun (WGS) entry which is preliminary data.</text>
</comment>